<feature type="domain" description="Replication protein A C-terminal" evidence="6">
    <location>
        <begin position="180"/>
        <end position="251"/>
    </location>
</feature>
<dbReference type="InterPro" id="IPR012340">
    <property type="entry name" value="NA-bd_OB-fold"/>
</dbReference>
<dbReference type="RefSeq" id="XP_015519166.1">
    <property type="nucleotide sequence ID" value="XM_015663680.2"/>
</dbReference>
<dbReference type="Proteomes" id="UP000829291">
    <property type="component" value="Chromosome 3"/>
</dbReference>
<reference evidence="8" key="1">
    <citation type="submission" date="2025-08" db="UniProtKB">
        <authorList>
            <consortium name="RefSeq"/>
        </authorList>
    </citation>
    <scope>IDENTIFICATION</scope>
    <source>
        <tissue evidence="8">Thorax and Abdomen</tissue>
    </source>
</reference>
<sequence>MWGEKAFANDGGGYFNSSEVSSPAGNAKRGVKRAQNIVPVMMKHLIDSPEELQIWGTDVQIITTVGIIRRIDPSATKITYDIEDETGTITAFHWIEADKPPQESVIEVNTYVRVFGSLREQHQKKHILIMKIWPITDLNELTLHLLETIYVDLKGEKFAGAGNMDAIGIPDSNQPVGLQNSLMDSSIMGASLGGMTNDQKAVFKIIQSENDTPSGIERDQIKARVQPHIRPQVDDILDFLAGEGHIYTTLTDDHFKTT</sequence>
<keyword evidence="3" id="KW-0235">DNA replication</keyword>
<dbReference type="InterPro" id="IPR014646">
    <property type="entry name" value="Rfa2/RPA32"/>
</dbReference>
<evidence type="ECO:0000256" key="1">
    <source>
        <dbReference type="ARBA" id="ARBA00004123"/>
    </source>
</evidence>
<dbReference type="GO" id="GO:0000781">
    <property type="term" value="C:chromosome, telomeric region"/>
    <property type="evidence" value="ECO:0007669"/>
    <property type="project" value="TreeGrafter"/>
</dbReference>
<dbReference type="KEGG" id="nlo:107223855"/>
<dbReference type="FunFam" id="1.10.10.10:FF:000168">
    <property type="entry name" value="Replication protein A 32 kDa subunit"/>
    <property type="match status" value="1"/>
</dbReference>
<dbReference type="PANTHER" id="PTHR13989:SF16">
    <property type="entry name" value="REPLICATION PROTEIN A2"/>
    <property type="match status" value="1"/>
</dbReference>
<dbReference type="GO" id="GO:0005662">
    <property type="term" value="C:DNA replication factor A complex"/>
    <property type="evidence" value="ECO:0007669"/>
    <property type="project" value="TreeGrafter"/>
</dbReference>
<dbReference type="CDD" id="cd04478">
    <property type="entry name" value="RPA2_DBD_D"/>
    <property type="match status" value="1"/>
</dbReference>
<evidence type="ECO:0000256" key="3">
    <source>
        <dbReference type="ARBA" id="ARBA00022705"/>
    </source>
</evidence>
<gene>
    <name evidence="8" type="primary">LOC107223855</name>
</gene>
<dbReference type="InterPro" id="IPR036388">
    <property type="entry name" value="WH-like_DNA-bd_sf"/>
</dbReference>
<keyword evidence="5" id="KW-0539">Nucleus</keyword>
<protein>
    <submittedName>
        <fullName evidence="8">Replication protein A 32 kDa subunit</fullName>
    </submittedName>
</protein>
<evidence type="ECO:0000256" key="2">
    <source>
        <dbReference type="ARBA" id="ARBA00007815"/>
    </source>
</evidence>
<dbReference type="GO" id="GO:0006289">
    <property type="term" value="P:nucleotide-excision repair"/>
    <property type="evidence" value="ECO:0007669"/>
    <property type="project" value="TreeGrafter"/>
</dbReference>
<dbReference type="Gene3D" id="1.10.10.10">
    <property type="entry name" value="Winged helix-like DNA-binding domain superfamily/Winged helix DNA-binding domain"/>
    <property type="match status" value="1"/>
</dbReference>
<dbReference type="SUPFAM" id="SSF50249">
    <property type="entry name" value="Nucleic acid-binding proteins"/>
    <property type="match status" value="1"/>
</dbReference>
<dbReference type="FunCoup" id="A0A6J0BW66">
    <property type="interactions" value="1228"/>
</dbReference>
<evidence type="ECO:0000256" key="4">
    <source>
        <dbReference type="ARBA" id="ARBA00023125"/>
    </source>
</evidence>
<name>A0A6J0BW66_NEOLC</name>
<keyword evidence="4" id="KW-0238">DNA-binding</keyword>
<comment type="subcellular location">
    <subcellularLocation>
        <location evidence="1">Nucleus</location>
    </subcellularLocation>
</comment>
<dbReference type="Pfam" id="PF08784">
    <property type="entry name" value="RPA_C"/>
    <property type="match status" value="1"/>
</dbReference>
<dbReference type="GO" id="GO:0000724">
    <property type="term" value="P:double-strand break repair via homologous recombination"/>
    <property type="evidence" value="ECO:0007669"/>
    <property type="project" value="TreeGrafter"/>
</dbReference>
<dbReference type="CTD" id="6118"/>
<proteinExistence type="inferred from homology"/>
<evidence type="ECO:0000313" key="8">
    <source>
        <dbReference type="RefSeq" id="XP_015519166.1"/>
    </source>
</evidence>
<accession>A0A6J0BW66</accession>
<comment type="similarity">
    <text evidence="2">Belongs to the replication factor A protein 2 family.</text>
</comment>
<dbReference type="InterPro" id="IPR014892">
    <property type="entry name" value="RPA_C"/>
</dbReference>
<dbReference type="Gene3D" id="2.40.50.140">
    <property type="entry name" value="Nucleic acid-binding proteins"/>
    <property type="match status" value="1"/>
</dbReference>
<dbReference type="GeneID" id="107223855"/>
<dbReference type="GO" id="GO:0006260">
    <property type="term" value="P:DNA replication"/>
    <property type="evidence" value="ECO:0007669"/>
    <property type="project" value="UniProtKB-KW"/>
</dbReference>
<dbReference type="SUPFAM" id="SSF46785">
    <property type="entry name" value="Winged helix' DNA-binding domain"/>
    <property type="match status" value="1"/>
</dbReference>
<dbReference type="GO" id="GO:0003697">
    <property type="term" value="F:single-stranded DNA binding"/>
    <property type="evidence" value="ECO:0007669"/>
    <property type="project" value="TreeGrafter"/>
</dbReference>
<keyword evidence="7" id="KW-1185">Reference proteome</keyword>
<dbReference type="PANTHER" id="PTHR13989">
    <property type="entry name" value="REPLICATION PROTEIN A-RELATED"/>
    <property type="match status" value="1"/>
</dbReference>
<dbReference type="InterPro" id="IPR040260">
    <property type="entry name" value="RFA2-like"/>
</dbReference>
<evidence type="ECO:0000313" key="7">
    <source>
        <dbReference type="Proteomes" id="UP000829291"/>
    </source>
</evidence>
<organism evidence="8">
    <name type="scientific">Neodiprion lecontei</name>
    <name type="common">Redheaded pine sawfly</name>
    <dbReference type="NCBI Taxonomy" id="441921"/>
    <lineage>
        <taxon>Eukaryota</taxon>
        <taxon>Metazoa</taxon>
        <taxon>Ecdysozoa</taxon>
        <taxon>Arthropoda</taxon>
        <taxon>Hexapoda</taxon>
        <taxon>Insecta</taxon>
        <taxon>Pterygota</taxon>
        <taxon>Neoptera</taxon>
        <taxon>Endopterygota</taxon>
        <taxon>Hymenoptera</taxon>
        <taxon>Tenthredinoidea</taxon>
        <taxon>Diprionidae</taxon>
        <taxon>Diprioninae</taxon>
        <taxon>Neodiprion</taxon>
    </lineage>
</organism>
<dbReference type="InterPro" id="IPR036390">
    <property type="entry name" value="WH_DNA-bd_sf"/>
</dbReference>
<evidence type="ECO:0000259" key="6">
    <source>
        <dbReference type="Pfam" id="PF08784"/>
    </source>
</evidence>
<dbReference type="OrthoDB" id="25571at2759"/>
<dbReference type="PIRSF" id="PIRSF036949">
    <property type="entry name" value="RPA32"/>
    <property type="match status" value="1"/>
</dbReference>
<dbReference type="AlphaFoldDB" id="A0A6J0BW66"/>
<dbReference type="GO" id="GO:0035861">
    <property type="term" value="C:site of double-strand break"/>
    <property type="evidence" value="ECO:0007669"/>
    <property type="project" value="TreeGrafter"/>
</dbReference>
<dbReference type="InParanoid" id="A0A6J0BW66"/>
<evidence type="ECO:0000256" key="5">
    <source>
        <dbReference type="ARBA" id="ARBA00023242"/>
    </source>
</evidence>